<comment type="caution">
    <text evidence="6">The sequence shown here is derived from an EMBL/GenBank/DDBJ whole genome shotgun (WGS) entry which is preliminary data.</text>
</comment>
<feature type="transmembrane region" description="Helical" evidence="5">
    <location>
        <begin position="87"/>
        <end position="108"/>
    </location>
</feature>
<comment type="subcellular location">
    <subcellularLocation>
        <location evidence="1">Membrane</location>
        <topology evidence="1">Multi-pass membrane protein</topology>
    </subcellularLocation>
</comment>
<dbReference type="InterPro" id="IPR007237">
    <property type="entry name" value="CD20-like"/>
</dbReference>
<evidence type="ECO:0000256" key="1">
    <source>
        <dbReference type="ARBA" id="ARBA00004141"/>
    </source>
</evidence>
<dbReference type="Proteomes" id="UP000824219">
    <property type="component" value="Linkage Group LG23"/>
</dbReference>
<evidence type="ECO:0000256" key="4">
    <source>
        <dbReference type="ARBA" id="ARBA00023136"/>
    </source>
</evidence>
<sequence length="186" mass="20756">MACANFAMDLIDDHSARRGAQGDEGPLIKHYRVSELIPAPELPLHQLLKREPAIWAGMQISSGVLSIGLGIMFAASFRIEDLLLTLFRVPIISGILFLVAGFFSIMLYRNPGLLQMCFHSNVLCLALASIGFVLLCLDLSKPVHLQHHPISYQVEILVLCVTLLDMIISTVLIFLINAEKRRHRKK</sequence>
<dbReference type="OrthoDB" id="8951938at2759"/>
<feature type="transmembrane region" description="Helical" evidence="5">
    <location>
        <begin position="152"/>
        <end position="176"/>
    </location>
</feature>
<evidence type="ECO:0000313" key="6">
    <source>
        <dbReference type="EMBL" id="KAG7318028.1"/>
    </source>
</evidence>
<gene>
    <name evidence="6" type="ORF">KOW79_019063</name>
</gene>
<dbReference type="Pfam" id="PF04103">
    <property type="entry name" value="CD20"/>
    <property type="match status" value="1"/>
</dbReference>
<protein>
    <submittedName>
        <fullName evidence="6">Uncharacterized protein</fullName>
    </submittedName>
</protein>
<evidence type="ECO:0000256" key="5">
    <source>
        <dbReference type="SAM" id="Phobius"/>
    </source>
</evidence>
<dbReference type="EMBL" id="JAHKSW010000023">
    <property type="protein sequence ID" value="KAG7318028.1"/>
    <property type="molecule type" value="Genomic_DNA"/>
</dbReference>
<dbReference type="GO" id="GO:0016020">
    <property type="term" value="C:membrane"/>
    <property type="evidence" value="ECO:0007669"/>
    <property type="project" value="UniProtKB-SubCell"/>
</dbReference>
<name>A0A9D3NB02_9TELE</name>
<evidence type="ECO:0000313" key="7">
    <source>
        <dbReference type="Proteomes" id="UP000824219"/>
    </source>
</evidence>
<evidence type="ECO:0000256" key="2">
    <source>
        <dbReference type="ARBA" id="ARBA00022692"/>
    </source>
</evidence>
<keyword evidence="2 5" id="KW-0812">Transmembrane</keyword>
<organism evidence="6 7">
    <name type="scientific">Hemibagrus wyckioides</name>
    <dbReference type="NCBI Taxonomy" id="337641"/>
    <lineage>
        <taxon>Eukaryota</taxon>
        <taxon>Metazoa</taxon>
        <taxon>Chordata</taxon>
        <taxon>Craniata</taxon>
        <taxon>Vertebrata</taxon>
        <taxon>Euteleostomi</taxon>
        <taxon>Actinopterygii</taxon>
        <taxon>Neopterygii</taxon>
        <taxon>Teleostei</taxon>
        <taxon>Ostariophysi</taxon>
        <taxon>Siluriformes</taxon>
        <taxon>Bagridae</taxon>
        <taxon>Hemibagrus</taxon>
    </lineage>
</organism>
<dbReference type="AlphaFoldDB" id="A0A9D3NB02"/>
<keyword evidence="4 5" id="KW-0472">Membrane</keyword>
<accession>A0A9D3NB02</accession>
<proteinExistence type="predicted"/>
<reference evidence="6 7" key="1">
    <citation type="submission" date="2021-06" db="EMBL/GenBank/DDBJ databases">
        <title>Chromosome-level genome assembly of the red-tail catfish (Hemibagrus wyckioides).</title>
        <authorList>
            <person name="Shao F."/>
        </authorList>
    </citation>
    <scope>NUCLEOTIDE SEQUENCE [LARGE SCALE GENOMIC DNA]</scope>
    <source>
        <strain evidence="6">EC202008001</strain>
        <tissue evidence="6">Blood</tissue>
    </source>
</reference>
<keyword evidence="7" id="KW-1185">Reference proteome</keyword>
<evidence type="ECO:0000256" key="3">
    <source>
        <dbReference type="ARBA" id="ARBA00022989"/>
    </source>
</evidence>
<keyword evidence="3 5" id="KW-1133">Transmembrane helix</keyword>
<feature type="transmembrane region" description="Helical" evidence="5">
    <location>
        <begin position="53"/>
        <end position="75"/>
    </location>
</feature>
<feature type="transmembrane region" description="Helical" evidence="5">
    <location>
        <begin position="120"/>
        <end position="140"/>
    </location>
</feature>